<accession>A0ABU4WI52</accession>
<dbReference type="InterPro" id="IPR036803">
    <property type="entry name" value="Porphobilinogen_deaminase_C_sf"/>
</dbReference>
<dbReference type="PANTHER" id="PTHR11557:SF0">
    <property type="entry name" value="PORPHOBILINOGEN DEAMINASE"/>
    <property type="match status" value="1"/>
</dbReference>
<evidence type="ECO:0000256" key="6">
    <source>
        <dbReference type="ARBA" id="ARBA00022679"/>
    </source>
</evidence>
<evidence type="ECO:0000256" key="7">
    <source>
        <dbReference type="ARBA" id="ARBA00023244"/>
    </source>
</evidence>
<evidence type="ECO:0000259" key="10">
    <source>
        <dbReference type="Pfam" id="PF01379"/>
    </source>
</evidence>
<comment type="cofactor">
    <cofactor evidence="1">
        <name>dipyrromethane</name>
        <dbReference type="ChEBI" id="CHEBI:60342"/>
    </cofactor>
</comment>
<keyword evidence="12" id="KW-1185">Reference proteome</keyword>
<dbReference type="PRINTS" id="PR00151">
    <property type="entry name" value="PORPHBDMNASE"/>
</dbReference>
<keyword evidence="6 11" id="KW-0808">Transferase</keyword>
<dbReference type="GO" id="GO:0004418">
    <property type="term" value="F:hydroxymethylbilane synthase activity"/>
    <property type="evidence" value="ECO:0007669"/>
    <property type="project" value="UniProtKB-EC"/>
</dbReference>
<dbReference type="InterPro" id="IPR000860">
    <property type="entry name" value="HemC"/>
</dbReference>
<dbReference type="SUPFAM" id="SSF53850">
    <property type="entry name" value="Periplasmic binding protein-like II"/>
    <property type="match status" value="1"/>
</dbReference>
<comment type="catalytic activity">
    <reaction evidence="8">
        <text>4 porphobilinogen + H2O = hydroxymethylbilane + 4 NH4(+)</text>
        <dbReference type="Rhea" id="RHEA:13185"/>
        <dbReference type="ChEBI" id="CHEBI:15377"/>
        <dbReference type="ChEBI" id="CHEBI:28938"/>
        <dbReference type="ChEBI" id="CHEBI:57845"/>
        <dbReference type="ChEBI" id="CHEBI:58126"/>
        <dbReference type="EC" id="2.5.1.61"/>
    </reaction>
</comment>
<dbReference type="InterPro" id="IPR022419">
    <property type="entry name" value="Porphobilin_deaminase_cofac_BS"/>
</dbReference>
<dbReference type="EC" id="2.5.1.61" evidence="5 9"/>
<comment type="function">
    <text evidence="2">Tetrapolymerization of the monopyrrole PBG into the hydroxymethylbilane pre-uroporphyrinogen in several discrete steps.</text>
</comment>
<dbReference type="SUPFAM" id="SSF54782">
    <property type="entry name" value="Porphobilinogen deaminase (hydroxymethylbilane synthase), C-terminal domain"/>
    <property type="match status" value="1"/>
</dbReference>
<evidence type="ECO:0000256" key="2">
    <source>
        <dbReference type="ARBA" id="ARBA00002869"/>
    </source>
</evidence>
<dbReference type="Proteomes" id="UP001275932">
    <property type="component" value="Unassembled WGS sequence"/>
</dbReference>
<keyword evidence="7" id="KW-0627">Porphyrin biosynthesis</keyword>
<dbReference type="RefSeq" id="WP_370396615.1">
    <property type="nucleotide sequence ID" value="NZ_JALBUT010000003.1"/>
</dbReference>
<evidence type="ECO:0000256" key="4">
    <source>
        <dbReference type="ARBA" id="ARBA00005638"/>
    </source>
</evidence>
<comment type="similarity">
    <text evidence="4">Belongs to the HMBS family.</text>
</comment>
<protein>
    <recommendedName>
        <fullName evidence="5 9">Hydroxymethylbilane synthase</fullName>
        <ecNumber evidence="5 9">2.5.1.61</ecNumber>
    </recommendedName>
</protein>
<evidence type="ECO:0000256" key="5">
    <source>
        <dbReference type="ARBA" id="ARBA00012655"/>
    </source>
</evidence>
<dbReference type="PROSITE" id="PS00533">
    <property type="entry name" value="PORPHOBILINOGEN_DEAM"/>
    <property type="match status" value="1"/>
</dbReference>
<dbReference type="Gene3D" id="3.30.160.40">
    <property type="entry name" value="Porphobilinogen deaminase, C-terminal domain"/>
    <property type="match status" value="1"/>
</dbReference>
<comment type="pathway">
    <text evidence="3">Porphyrin-containing compound metabolism; protoporphyrin-IX biosynthesis; coproporphyrinogen-III from 5-aminolevulinate: step 2/4.</text>
</comment>
<gene>
    <name evidence="11" type="primary">hemC</name>
    <name evidence="11" type="ORF">MOX91_03105</name>
</gene>
<sequence length="283" mass="31255">MKKIFKVATRTSPLAMKQAEMAVEYFSRKIKNSAYEILPFKTLGDKKLEWSLEKEGGKGLFTKELEDALLSGEADFAVHSAKDMPVVCPEGLAVAAFLPRDDARDVFISKIPSPKVIATASPRRRAQLKRIFPDAEWTQIRGNVGTRLGKICGGLADATMLSAAGLDRLGINSFEGLKFERLDFSRCVPAVGQGVIAIECRVDDAPFFGQFSHRPTSIAVRLEREFLKSLGGGCQAAFGANFDGGIFRIFHEKTSYAEYDFTKLSSFEEMLEKVREIALGILK</sequence>
<dbReference type="PIRSF" id="PIRSF001438">
    <property type="entry name" value="4pyrrol_synth_OHMeBilane_synth"/>
    <property type="match status" value="1"/>
</dbReference>
<dbReference type="EMBL" id="JALBUT010000003">
    <property type="protein sequence ID" value="MDX8415167.1"/>
    <property type="molecule type" value="Genomic_DNA"/>
</dbReference>
<organism evidence="11 12">
    <name type="scientific">Intestinicryptomonas porci</name>
    <dbReference type="NCBI Taxonomy" id="2926320"/>
    <lineage>
        <taxon>Bacteria</taxon>
        <taxon>Pseudomonadati</taxon>
        <taxon>Verrucomicrobiota</taxon>
        <taxon>Opitutia</taxon>
        <taxon>Opitutales</taxon>
        <taxon>Intestinicryptomonaceae</taxon>
        <taxon>Intestinicryptomonas</taxon>
    </lineage>
</organism>
<dbReference type="PANTHER" id="PTHR11557">
    <property type="entry name" value="PORPHOBILINOGEN DEAMINASE"/>
    <property type="match status" value="1"/>
</dbReference>
<dbReference type="Pfam" id="PF01379">
    <property type="entry name" value="Porphobil_deam"/>
    <property type="match status" value="1"/>
</dbReference>
<evidence type="ECO:0000256" key="3">
    <source>
        <dbReference type="ARBA" id="ARBA00004735"/>
    </source>
</evidence>
<evidence type="ECO:0000256" key="1">
    <source>
        <dbReference type="ARBA" id="ARBA00001916"/>
    </source>
</evidence>
<dbReference type="NCBIfam" id="TIGR00212">
    <property type="entry name" value="hemC"/>
    <property type="match status" value="1"/>
</dbReference>
<dbReference type="Gene3D" id="3.40.190.10">
    <property type="entry name" value="Periplasmic binding protein-like II"/>
    <property type="match status" value="2"/>
</dbReference>
<name>A0ABU4WI52_9BACT</name>
<evidence type="ECO:0000256" key="8">
    <source>
        <dbReference type="ARBA" id="ARBA00048169"/>
    </source>
</evidence>
<evidence type="ECO:0000313" key="11">
    <source>
        <dbReference type="EMBL" id="MDX8415167.1"/>
    </source>
</evidence>
<evidence type="ECO:0000256" key="9">
    <source>
        <dbReference type="NCBIfam" id="TIGR00212"/>
    </source>
</evidence>
<reference evidence="11 12" key="1">
    <citation type="submission" date="2022-03" db="EMBL/GenBank/DDBJ databases">
        <title>Novel taxa within the pig intestine.</title>
        <authorList>
            <person name="Wylensek D."/>
            <person name="Bishof K."/>
            <person name="Afrizal A."/>
            <person name="Clavel T."/>
        </authorList>
    </citation>
    <scope>NUCLEOTIDE SEQUENCE [LARGE SCALE GENOMIC DNA]</scope>
    <source>
        <strain evidence="11 12">CLA-KB-P66</strain>
    </source>
</reference>
<proteinExistence type="inferred from homology"/>
<evidence type="ECO:0000313" key="12">
    <source>
        <dbReference type="Proteomes" id="UP001275932"/>
    </source>
</evidence>
<dbReference type="InterPro" id="IPR022417">
    <property type="entry name" value="Porphobilin_deaminase_N"/>
</dbReference>
<comment type="caution">
    <text evidence="11">The sequence shown here is derived from an EMBL/GenBank/DDBJ whole genome shotgun (WGS) entry which is preliminary data.</text>
</comment>
<feature type="domain" description="Porphobilinogen deaminase N-terminal" evidence="10">
    <location>
        <begin position="6"/>
        <end position="205"/>
    </location>
</feature>